<evidence type="ECO:0000256" key="5">
    <source>
        <dbReference type="ARBA" id="ARBA00023027"/>
    </source>
</evidence>
<dbReference type="InterPro" id="IPR022310">
    <property type="entry name" value="NAD/GMP_synthase"/>
</dbReference>
<organism evidence="7 8">
    <name type="scientific">Tritrichomonas musculus</name>
    <dbReference type="NCBI Taxonomy" id="1915356"/>
    <lineage>
        <taxon>Eukaryota</taxon>
        <taxon>Metamonada</taxon>
        <taxon>Parabasalia</taxon>
        <taxon>Tritrichomonadida</taxon>
        <taxon>Tritrichomonadidae</taxon>
        <taxon>Tritrichomonas</taxon>
    </lineage>
</organism>
<dbReference type="SUPFAM" id="SSF52402">
    <property type="entry name" value="Adenine nucleotide alpha hydrolases-like"/>
    <property type="match status" value="1"/>
</dbReference>
<dbReference type="NCBIfam" id="TIGR00552">
    <property type="entry name" value="nadE"/>
    <property type="match status" value="1"/>
</dbReference>
<sequence>MKAQLEAKLAEVREKRNFNPEKWVEDKCELFNEYMKRSGLKGVVINVSGGIDSAVSILLARHASKMEGSPITRIVGLCQPIHSTASIQDRGRILCEKFNIECAVIDQTEVFDMLHPIIEKALKFENPPQFATGQLRSYMRTPPAYYACQLLSSNGVPSIVIGTGNYDEDGYMYYFCKPGDGTSDVQLIHDLHKSEVKSVAKFLECPEDIVEAAPSADLWEGQTDEDELGFPYSFVELYVELQHINAKTREKWIKTLDEDNKKQWDEWCEKLETVHRKNSHKEVWPINLDLICPTGKQFKFPK</sequence>
<evidence type="ECO:0000256" key="3">
    <source>
        <dbReference type="ARBA" id="ARBA00022741"/>
    </source>
</evidence>
<evidence type="ECO:0000313" key="7">
    <source>
        <dbReference type="EMBL" id="KAK8888578.1"/>
    </source>
</evidence>
<dbReference type="PANTHER" id="PTHR23090:SF9">
    <property type="entry name" value="GLUTAMINE-DEPENDENT NAD(+) SYNTHETASE"/>
    <property type="match status" value="1"/>
</dbReference>
<protein>
    <recommendedName>
        <fullName evidence="6">NAD/GMP synthase domain-containing protein</fullName>
    </recommendedName>
</protein>
<reference evidence="7 8" key="1">
    <citation type="submission" date="2024-04" db="EMBL/GenBank/DDBJ databases">
        <title>Tritrichomonas musculus Genome.</title>
        <authorList>
            <person name="Alves-Ferreira E."/>
            <person name="Grigg M."/>
            <person name="Lorenzi H."/>
            <person name="Galac M."/>
        </authorList>
    </citation>
    <scope>NUCLEOTIDE SEQUENCE [LARGE SCALE GENOMIC DNA]</scope>
    <source>
        <strain evidence="7 8">EAF2021</strain>
    </source>
</reference>
<accession>A0ABR2KBS9</accession>
<keyword evidence="8" id="KW-1185">Reference proteome</keyword>
<evidence type="ECO:0000256" key="1">
    <source>
        <dbReference type="ARBA" id="ARBA00004790"/>
    </source>
</evidence>
<feature type="domain" description="NAD/GMP synthase" evidence="6">
    <location>
        <begin position="24"/>
        <end position="281"/>
    </location>
</feature>
<dbReference type="InterPro" id="IPR003694">
    <property type="entry name" value="NAD_synthase"/>
</dbReference>
<dbReference type="CDD" id="cd00553">
    <property type="entry name" value="NAD_synthase"/>
    <property type="match status" value="1"/>
</dbReference>
<comment type="caution">
    <text evidence="7">The sequence shown here is derived from an EMBL/GenBank/DDBJ whole genome shotgun (WGS) entry which is preliminary data.</text>
</comment>
<dbReference type="PANTHER" id="PTHR23090">
    <property type="entry name" value="NH 3 /GLUTAMINE-DEPENDENT NAD + SYNTHETASE"/>
    <property type="match status" value="1"/>
</dbReference>
<keyword evidence="5" id="KW-0520">NAD</keyword>
<dbReference type="EMBL" id="JAPFFF010000005">
    <property type="protein sequence ID" value="KAK8888578.1"/>
    <property type="molecule type" value="Genomic_DNA"/>
</dbReference>
<keyword evidence="3" id="KW-0547">Nucleotide-binding</keyword>
<keyword evidence="2" id="KW-0436">Ligase</keyword>
<dbReference type="InterPro" id="IPR014729">
    <property type="entry name" value="Rossmann-like_a/b/a_fold"/>
</dbReference>
<name>A0ABR2KBS9_9EUKA</name>
<evidence type="ECO:0000256" key="2">
    <source>
        <dbReference type="ARBA" id="ARBA00022598"/>
    </source>
</evidence>
<proteinExistence type="predicted"/>
<comment type="pathway">
    <text evidence="1">Cofactor biosynthesis; NAD(+) biosynthesis.</text>
</comment>
<dbReference type="Gene3D" id="3.40.50.620">
    <property type="entry name" value="HUPs"/>
    <property type="match status" value="1"/>
</dbReference>
<keyword evidence="4" id="KW-0067">ATP-binding</keyword>
<gene>
    <name evidence="7" type="ORF">M9Y10_033309</name>
</gene>
<evidence type="ECO:0000256" key="4">
    <source>
        <dbReference type="ARBA" id="ARBA00022840"/>
    </source>
</evidence>
<evidence type="ECO:0000313" key="8">
    <source>
        <dbReference type="Proteomes" id="UP001470230"/>
    </source>
</evidence>
<evidence type="ECO:0000259" key="6">
    <source>
        <dbReference type="Pfam" id="PF02540"/>
    </source>
</evidence>
<dbReference type="Proteomes" id="UP001470230">
    <property type="component" value="Unassembled WGS sequence"/>
</dbReference>
<dbReference type="Pfam" id="PF02540">
    <property type="entry name" value="NAD_synthase"/>
    <property type="match status" value="1"/>
</dbReference>